<proteinExistence type="predicted"/>
<dbReference type="Proteomes" id="UP000321947">
    <property type="component" value="Unassembled WGS sequence"/>
</dbReference>
<dbReference type="AlphaFoldDB" id="A0A5D3BRZ7"/>
<evidence type="ECO:0000256" key="1">
    <source>
        <dbReference type="SAM" id="MobiDB-lite"/>
    </source>
</evidence>
<evidence type="ECO:0000313" key="3">
    <source>
        <dbReference type="Proteomes" id="UP000321947"/>
    </source>
</evidence>
<gene>
    <name evidence="2" type="ORF">E5676_scaffold784G00530</name>
</gene>
<organism evidence="2 3">
    <name type="scientific">Cucumis melo var. makuwa</name>
    <name type="common">Oriental melon</name>
    <dbReference type="NCBI Taxonomy" id="1194695"/>
    <lineage>
        <taxon>Eukaryota</taxon>
        <taxon>Viridiplantae</taxon>
        <taxon>Streptophyta</taxon>
        <taxon>Embryophyta</taxon>
        <taxon>Tracheophyta</taxon>
        <taxon>Spermatophyta</taxon>
        <taxon>Magnoliopsida</taxon>
        <taxon>eudicotyledons</taxon>
        <taxon>Gunneridae</taxon>
        <taxon>Pentapetalae</taxon>
        <taxon>rosids</taxon>
        <taxon>fabids</taxon>
        <taxon>Cucurbitales</taxon>
        <taxon>Cucurbitaceae</taxon>
        <taxon>Benincaseae</taxon>
        <taxon>Cucumis</taxon>
    </lineage>
</organism>
<accession>A0A5D3BRZ7</accession>
<name>A0A5D3BRZ7_CUCMM</name>
<feature type="region of interest" description="Disordered" evidence="1">
    <location>
        <begin position="1"/>
        <end position="31"/>
    </location>
</feature>
<reference evidence="2 3" key="1">
    <citation type="submission" date="2019-08" db="EMBL/GenBank/DDBJ databases">
        <title>Draft genome sequences of two oriental melons (Cucumis melo L. var makuwa).</title>
        <authorList>
            <person name="Kwon S.-Y."/>
        </authorList>
    </citation>
    <scope>NUCLEOTIDE SEQUENCE [LARGE SCALE GENOMIC DNA]</scope>
    <source>
        <strain evidence="3">cv. Chang Bougi</strain>
        <tissue evidence="2">Leaf</tissue>
    </source>
</reference>
<evidence type="ECO:0000313" key="2">
    <source>
        <dbReference type="EMBL" id="TYK02521.1"/>
    </source>
</evidence>
<protein>
    <submittedName>
        <fullName evidence="2">Protein Ycf2-like</fullName>
    </submittedName>
</protein>
<comment type="caution">
    <text evidence="2">The sequence shown here is derived from an EMBL/GenBank/DDBJ whole genome shotgun (WGS) entry which is preliminary data.</text>
</comment>
<sequence length="245" mass="28162">MESPLSNFMIDRSSENDSSTGNNETPPPLLIQVKPPLALKSKRKRPNKQASSVWDHFTKMEASANDGARFVSSCSSESSVHRLLYYSNLQIFIRILNLQALHLQDSSFHSSASKFFFGLFPYLHLLQNLHWVHQIENLKMKKEKRKVRTRTIDRLRAAGITGSEKRLPTGIQTLSSSSDKVLMFQKVEFTEGNLKKKKQKDVEEKVKAIKKEQKAREGQRRKGKAPVKLEKSRVCVVWYCRLCEV</sequence>
<dbReference type="EMBL" id="SSTD01015580">
    <property type="protein sequence ID" value="TYK02521.1"/>
    <property type="molecule type" value="Genomic_DNA"/>
</dbReference>